<keyword evidence="1" id="KW-0812">Transmembrane</keyword>
<dbReference type="RefSeq" id="WP_016340922.1">
    <property type="nucleotide sequence ID" value="NC_021284.1"/>
</dbReference>
<keyword evidence="1" id="KW-0472">Membrane</keyword>
<protein>
    <recommendedName>
        <fullName evidence="4">Transmembrane protein</fullName>
    </recommendedName>
</protein>
<dbReference type="Proteomes" id="UP000013963">
    <property type="component" value="Chromosome"/>
</dbReference>
<reference evidence="2 3" key="1">
    <citation type="journal article" date="2013" name="Genome Biol. Evol.">
        <title>Complete genomes of two dipteran-associated spiroplasmas provided insights into the origin, dynamics, and impacts of viral invasion in spiroplasma.</title>
        <authorList>
            <person name="Ku C."/>
            <person name="Lo W.S."/>
            <person name="Chen L.L."/>
            <person name="Kuo C.H."/>
        </authorList>
    </citation>
    <scope>NUCLEOTIDE SEQUENCE [LARGE SCALE GENOMIC DNA]</scope>
    <source>
        <strain evidence="2">EA-1</strain>
    </source>
</reference>
<name>R4UEC9_9MOLU</name>
<dbReference type="STRING" id="1276229.SSYRP_v1c06890"/>
<dbReference type="OrthoDB" id="9845272at2"/>
<dbReference type="PATRIC" id="fig|1276229.3.peg.684"/>
<evidence type="ECO:0000256" key="1">
    <source>
        <dbReference type="SAM" id="Phobius"/>
    </source>
</evidence>
<feature type="transmembrane region" description="Helical" evidence="1">
    <location>
        <begin position="137"/>
        <end position="160"/>
    </location>
</feature>
<feature type="transmembrane region" description="Helical" evidence="1">
    <location>
        <begin position="12"/>
        <end position="35"/>
    </location>
</feature>
<feature type="transmembrane region" description="Helical" evidence="1">
    <location>
        <begin position="95"/>
        <end position="117"/>
    </location>
</feature>
<gene>
    <name evidence="2" type="ORF">SSYRP_v1c06890</name>
</gene>
<accession>R4UEC9</accession>
<dbReference type="HOGENOM" id="CLU_1146627_0_0_14"/>
<dbReference type="AlphaFoldDB" id="R4UEC9"/>
<organism evidence="2 3">
    <name type="scientific">Spiroplasma syrphidicola EA-1</name>
    <dbReference type="NCBI Taxonomy" id="1276229"/>
    <lineage>
        <taxon>Bacteria</taxon>
        <taxon>Bacillati</taxon>
        <taxon>Mycoplasmatota</taxon>
        <taxon>Mollicutes</taxon>
        <taxon>Entomoplasmatales</taxon>
        <taxon>Spiroplasmataceae</taxon>
        <taxon>Spiroplasma</taxon>
    </lineage>
</organism>
<evidence type="ECO:0008006" key="4">
    <source>
        <dbReference type="Google" id="ProtNLM"/>
    </source>
</evidence>
<dbReference type="KEGG" id="ssyr:SSYRP_v1c06890"/>
<dbReference type="EMBL" id="CP005078">
    <property type="protein sequence ID" value="AGM26279.1"/>
    <property type="molecule type" value="Genomic_DNA"/>
</dbReference>
<keyword evidence="1" id="KW-1133">Transmembrane helix</keyword>
<sequence length="237" mass="28551">MRTLKRTQYSIFFISIVAFVIVLNNLLILLFNHFFPINNLSYSLFNISYILIIFTLFVIYMALLIQLHKKLKDKTNSQKYNDILIVKKTFANNGLLIFLWLINIFVIFYKLFINFYWSFLTKLAFSNLLEAFNDLYYFLVFLYALFILFFLITIIIIYSIKFYFKIITNISLLNSFDELVLTYFNYLFVIENNPQNHLFYHETYLIPFNIKRINLVSDLRESILLNQFKKGNAPPYF</sequence>
<evidence type="ECO:0000313" key="2">
    <source>
        <dbReference type="EMBL" id="AGM26279.1"/>
    </source>
</evidence>
<proteinExistence type="predicted"/>
<keyword evidence="3" id="KW-1185">Reference proteome</keyword>
<evidence type="ECO:0000313" key="3">
    <source>
        <dbReference type="Proteomes" id="UP000013963"/>
    </source>
</evidence>
<feature type="transmembrane region" description="Helical" evidence="1">
    <location>
        <begin position="47"/>
        <end position="65"/>
    </location>
</feature>